<dbReference type="Proteomes" id="UP000008144">
    <property type="component" value="Unassembled WGS sequence"/>
</dbReference>
<evidence type="ECO:0000313" key="1">
    <source>
        <dbReference type="Ensembl" id="ENSCINP00000033561.1"/>
    </source>
</evidence>
<sequence length="65" mass="6950">MEESPLLGPYLRGFAGILQMRCIVACAPVLLYSCINCLASSSSFNASVGFPFFVSVAAEIHDFMG</sequence>
<protein>
    <submittedName>
        <fullName evidence="1">Uncharacterized protein</fullName>
    </submittedName>
</protein>
<reference evidence="1" key="3">
    <citation type="submission" date="2025-09" db="UniProtKB">
        <authorList>
            <consortium name="Ensembl"/>
        </authorList>
    </citation>
    <scope>IDENTIFICATION</scope>
</reference>
<dbReference type="HOGENOM" id="CLU_2849006_0_0_1"/>
<proteinExistence type="predicted"/>
<reference evidence="2" key="1">
    <citation type="journal article" date="2002" name="Science">
        <title>The draft genome of Ciona intestinalis: insights into chordate and vertebrate origins.</title>
        <authorList>
            <person name="Dehal P."/>
            <person name="Satou Y."/>
            <person name="Campbell R.K."/>
            <person name="Chapman J."/>
            <person name="Degnan B."/>
            <person name="De Tomaso A."/>
            <person name="Davidson B."/>
            <person name="Di Gregorio A."/>
            <person name="Gelpke M."/>
            <person name="Goodstein D.M."/>
            <person name="Harafuji N."/>
            <person name="Hastings K.E."/>
            <person name="Ho I."/>
            <person name="Hotta K."/>
            <person name="Huang W."/>
            <person name="Kawashima T."/>
            <person name="Lemaire P."/>
            <person name="Martinez D."/>
            <person name="Meinertzhagen I.A."/>
            <person name="Necula S."/>
            <person name="Nonaka M."/>
            <person name="Putnam N."/>
            <person name="Rash S."/>
            <person name="Saiga H."/>
            <person name="Satake M."/>
            <person name="Terry A."/>
            <person name="Yamada L."/>
            <person name="Wang H.G."/>
            <person name="Awazu S."/>
            <person name="Azumi K."/>
            <person name="Boore J."/>
            <person name="Branno M."/>
            <person name="Chin-Bow S."/>
            <person name="DeSantis R."/>
            <person name="Doyle S."/>
            <person name="Francino P."/>
            <person name="Keys D.N."/>
            <person name="Haga S."/>
            <person name="Hayashi H."/>
            <person name="Hino K."/>
            <person name="Imai K.S."/>
            <person name="Inaba K."/>
            <person name="Kano S."/>
            <person name="Kobayashi K."/>
            <person name="Kobayashi M."/>
            <person name="Lee B.I."/>
            <person name="Makabe K.W."/>
            <person name="Manohar C."/>
            <person name="Matassi G."/>
            <person name="Medina M."/>
            <person name="Mochizuki Y."/>
            <person name="Mount S."/>
            <person name="Morishita T."/>
            <person name="Miura S."/>
            <person name="Nakayama A."/>
            <person name="Nishizaka S."/>
            <person name="Nomoto H."/>
            <person name="Ohta F."/>
            <person name="Oishi K."/>
            <person name="Rigoutsos I."/>
            <person name="Sano M."/>
            <person name="Sasaki A."/>
            <person name="Sasakura Y."/>
            <person name="Shoguchi E."/>
            <person name="Shin-i T."/>
            <person name="Spagnuolo A."/>
            <person name="Stainier D."/>
            <person name="Suzuki M.M."/>
            <person name="Tassy O."/>
            <person name="Takatori N."/>
            <person name="Tokuoka M."/>
            <person name="Yagi K."/>
            <person name="Yoshizaki F."/>
            <person name="Wada S."/>
            <person name="Zhang C."/>
            <person name="Hyatt P.D."/>
            <person name="Larimer F."/>
            <person name="Detter C."/>
            <person name="Doggett N."/>
            <person name="Glavina T."/>
            <person name="Hawkins T."/>
            <person name="Richardson P."/>
            <person name="Lucas S."/>
            <person name="Kohara Y."/>
            <person name="Levine M."/>
            <person name="Satoh N."/>
            <person name="Rokhsar D.S."/>
        </authorList>
    </citation>
    <scope>NUCLEOTIDE SEQUENCE [LARGE SCALE GENOMIC DNA]</scope>
</reference>
<organism evidence="1 2">
    <name type="scientific">Ciona intestinalis</name>
    <name type="common">Transparent sea squirt</name>
    <name type="synonym">Ascidia intestinalis</name>
    <dbReference type="NCBI Taxonomy" id="7719"/>
    <lineage>
        <taxon>Eukaryota</taxon>
        <taxon>Metazoa</taxon>
        <taxon>Chordata</taxon>
        <taxon>Tunicata</taxon>
        <taxon>Ascidiacea</taxon>
        <taxon>Phlebobranchia</taxon>
        <taxon>Cionidae</taxon>
        <taxon>Ciona</taxon>
    </lineage>
</organism>
<reference evidence="1" key="2">
    <citation type="submission" date="2025-08" db="UniProtKB">
        <authorList>
            <consortium name="Ensembl"/>
        </authorList>
    </citation>
    <scope>IDENTIFICATION</scope>
</reference>
<name>H2XV77_CIOIN</name>
<accession>H2XV77</accession>
<evidence type="ECO:0000313" key="2">
    <source>
        <dbReference type="Proteomes" id="UP000008144"/>
    </source>
</evidence>
<dbReference type="Ensembl" id="ENSCINT00000033451.1">
    <property type="protein sequence ID" value="ENSCINP00000033561.1"/>
    <property type="gene ID" value="ENSCING00000023429.1"/>
</dbReference>
<dbReference type="AlphaFoldDB" id="H2XV77"/>
<keyword evidence="2" id="KW-1185">Reference proteome</keyword>
<dbReference type="InParanoid" id="H2XV77"/>